<accession>A0ACC0PUX4</accession>
<sequence length="228" mass="25966">MEFNHMRMVELGYHKMADALFGSNKKRKIKNMRARGNLSDEDYLQPEDAPEDEDNDDDTFSYTDDEELLPVEQDGLSATPSSLPQQMVRAFTSRRVRGANRGINTERLIAGGSGKKLNVEIPLEVGAPIGENATRFATWLGIQIRMAAPLKNVEKWDDIPFHVKKPIIQATQVKFSFNYYFIASSVFSNIPPIIPALLDIAYQSRTLKETIESKRYTWLINLTPFCLY</sequence>
<proteinExistence type="predicted"/>
<dbReference type="Proteomes" id="UP001062846">
    <property type="component" value="Chromosome 2"/>
</dbReference>
<comment type="caution">
    <text evidence="1">The sequence shown here is derived from an EMBL/GenBank/DDBJ whole genome shotgun (WGS) entry which is preliminary data.</text>
</comment>
<dbReference type="EMBL" id="CM046389">
    <property type="protein sequence ID" value="KAI8568343.1"/>
    <property type="molecule type" value="Genomic_DNA"/>
</dbReference>
<gene>
    <name evidence="1" type="ORF">RHMOL_Rhmol02G0190600</name>
</gene>
<organism evidence="1 2">
    <name type="scientific">Rhododendron molle</name>
    <name type="common">Chinese azalea</name>
    <name type="synonym">Azalea mollis</name>
    <dbReference type="NCBI Taxonomy" id="49168"/>
    <lineage>
        <taxon>Eukaryota</taxon>
        <taxon>Viridiplantae</taxon>
        <taxon>Streptophyta</taxon>
        <taxon>Embryophyta</taxon>
        <taxon>Tracheophyta</taxon>
        <taxon>Spermatophyta</taxon>
        <taxon>Magnoliopsida</taxon>
        <taxon>eudicotyledons</taxon>
        <taxon>Gunneridae</taxon>
        <taxon>Pentapetalae</taxon>
        <taxon>asterids</taxon>
        <taxon>Ericales</taxon>
        <taxon>Ericaceae</taxon>
        <taxon>Ericoideae</taxon>
        <taxon>Rhodoreae</taxon>
        <taxon>Rhododendron</taxon>
    </lineage>
</organism>
<reference evidence="1" key="1">
    <citation type="submission" date="2022-02" db="EMBL/GenBank/DDBJ databases">
        <title>Plant Genome Project.</title>
        <authorList>
            <person name="Zhang R.-G."/>
        </authorList>
    </citation>
    <scope>NUCLEOTIDE SEQUENCE</scope>
    <source>
        <strain evidence="1">AT1</strain>
    </source>
</reference>
<name>A0ACC0PUX4_RHOML</name>
<evidence type="ECO:0000313" key="2">
    <source>
        <dbReference type="Proteomes" id="UP001062846"/>
    </source>
</evidence>
<keyword evidence="2" id="KW-1185">Reference proteome</keyword>
<evidence type="ECO:0000313" key="1">
    <source>
        <dbReference type="EMBL" id="KAI8568343.1"/>
    </source>
</evidence>
<protein>
    <submittedName>
        <fullName evidence="1">Uncharacterized protein</fullName>
    </submittedName>
</protein>